<proteinExistence type="predicted"/>
<evidence type="ECO:0000259" key="4">
    <source>
        <dbReference type="Pfam" id="PF00849"/>
    </source>
</evidence>
<dbReference type="Pfam" id="PF00849">
    <property type="entry name" value="PseudoU_synth_2"/>
    <property type="match status" value="1"/>
</dbReference>
<comment type="caution">
    <text evidence="5">The sequence shown here is derived from an EMBL/GenBank/DDBJ whole genome shotgun (WGS) entry which is preliminary data.</text>
</comment>
<reference evidence="5 6" key="1">
    <citation type="journal article" date="2021" name="ISME Commun">
        <title>Automated analysis of genomic sequences facilitates high-throughput and comprehensive description of bacteria.</title>
        <authorList>
            <person name="Hitch T.C.A."/>
        </authorList>
    </citation>
    <scope>NUCLEOTIDE SEQUENCE [LARGE SCALE GENOMIC DNA]</scope>
    <source>
        <strain evidence="5 6">H2_18</strain>
    </source>
</reference>
<organism evidence="5 6">
    <name type="scientific">Faecalicatena acetigenes</name>
    <dbReference type="NCBI Taxonomy" id="2981790"/>
    <lineage>
        <taxon>Bacteria</taxon>
        <taxon>Bacillati</taxon>
        <taxon>Bacillota</taxon>
        <taxon>Clostridia</taxon>
        <taxon>Lachnospirales</taxon>
        <taxon>Lachnospiraceae</taxon>
        <taxon>Faecalicatena</taxon>
    </lineage>
</organism>
<feature type="domain" description="Pseudouridine synthase RsuA/RluA-like" evidence="4">
    <location>
        <begin position="11"/>
        <end position="167"/>
    </location>
</feature>
<dbReference type="PANTHER" id="PTHR21600">
    <property type="entry name" value="MITOCHONDRIAL RNA PSEUDOURIDINE SYNTHASE"/>
    <property type="match status" value="1"/>
</dbReference>
<accession>A0ABT2TAW3</accession>
<evidence type="ECO:0000313" key="5">
    <source>
        <dbReference type="EMBL" id="MCU6747413.1"/>
    </source>
</evidence>
<dbReference type="InterPro" id="IPR050188">
    <property type="entry name" value="RluA_PseudoU_synthase"/>
</dbReference>
<dbReference type="PANTHER" id="PTHR21600:SF52">
    <property type="entry name" value="PSEUDOURIDINE SYNTHASE RSUA_RLUA-LIKE DOMAIN-CONTAINING PROTEIN"/>
    <property type="match status" value="1"/>
</dbReference>
<sequence length="225" mass="25391">MNLDILFEDPHILVCLKPAGIPVQSRSLSQPDLVSLLKNHLSVQTHGKRPPYLAVIHRLDQPVEGILVFAKTADAAKKLNQQLQTKRFGKYYRALLSRTPDILEADLINPMIKDGRTNTSRICTPDTPGAKSARLHYKILQKNGGLAIAEIQLDTGRHHQIRVQMAHIGCPIVGDRKYGNISSLQEAPLFLCQQGLQLFAYRLEFTHPYTQKTLCFQIDRLNRLP</sequence>
<dbReference type="SUPFAM" id="SSF55120">
    <property type="entry name" value="Pseudouridine synthase"/>
    <property type="match status" value="1"/>
</dbReference>
<evidence type="ECO:0000256" key="1">
    <source>
        <dbReference type="ARBA" id="ARBA00000073"/>
    </source>
</evidence>
<name>A0ABT2TAW3_9FIRM</name>
<evidence type="ECO:0000256" key="2">
    <source>
        <dbReference type="ARBA" id="ARBA00031870"/>
    </source>
</evidence>
<keyword evidence="6" id="KW-1185">Reference proteome</keyword>
<comment type="catalytic activity">
    <reaction evidence="1">
        <text>a uridine in RNA = a pseudouridine in RNA</text>
        <dbReference type="Rhea" id="RHEA:48348"/>
        <dbReference type="Rhea" id="RHEA-COMP:12068"/>
        <dbReference type="Rhea" id="RHEA-COMP:12069"/>
        <dbReference type="ChEBI" id="CHEBI:65314"/>
        <dbReference type="ChEBI" id="CHEBI:65315"/>
    </reaction>
</comment>
<dbReference type="Gene3D" id="3.30.2350.10">
    <property type="entry name" value="Pseudouridine synthase"/>
    <property type="match status" value="1"/>
</dbReference>
<protein>
    <recommendedName>
        <fullName evidence="2">RNA pseudouridylate synthase</fullName>
    </recommendedName>
    <alternativeName>
        <fullName evidence="3">RNA-uridine isomerase</fullName>
    </alternativeName>
</protein>
<evidence type="ECO:0000256" key="3">
    <source>
        <dbReference type="ARBA" id="ARBA00033164"/>
    </source>
</evidence>
<dbReference type="Proteomes" id="UP001652394">
    <property type="component" value="Unassembled WGS sequence"/>
</dbReference>
<dbReference type="InterPro" id="IPR006145">
    <property type="entry name" value="PsdUridine_synth_RsuA/RluA"/>
</dbReference>
<dbReference type="InterPro" id="IPR020103">
    <property type="entry name" value="PsdUridine_synth_cat_dom_sf"/>
</dbReference>
<dbReference type="RefSeq" id="WP_059066747.1">
    <property type="nucleotide sequence ID" value="NZ_JAOQJX010000008.1"/>
</dbReference>
<evidence type="ECO:0000313" key="6">
    <source>
        <dbReference type="Proteomes" id="UP001652394"/>
    </source>
</evidence>
<dbReference type="CDD" id="cd02869">
    <property type="entry name" value="PseudoU_synth_RluA_like"/>
    <property type="match status" value="1"/>
</dbReference>
<dbReference type="EMBL" id="JAOQJX010000008">
    <property type="protein sequence ID" value="MCU6747413.1"/>
    <property type="molecule type" value="Genomic_DNA"/>
</dbReference>
<gene>
    <name evidence="5" type="ORF">OCV51_07055</name>
</gene>